<feature type="transmembrane region" description="Helical" evidence="4">
    <location>
        <begin position="396"/>
        <end position="413"/>
    </location>
</feature>
<dbReference type="PANTHER" id="PTHR11360:SF315">
    <property type="entry name" value="TRANSPORTER MCH2-RELATED"/>
    <property type="match status" value="1"/>
</dbReference>
<dbReference type="AlphaFoldDB" id="A0A0G2ESM8"/>
<sequence>MADAMNEADVAEAMLPENAVAANDWLPAGVDGEDLERELTHEVEFPTTLQLEKTKTDVPPDGGFGWICVICVWFINAHTWGINATYGVFLSYYLSHDYFQGTSTLSYAFIGGLTISLAVFIAPVATWIIQRFGTRTCLHIGVFLETLSLIAASFARKEYQLILAQGVCFGVGMGFVFVGSVGIVPQWFSSKRSLATAIAASGSGAGGLTYSLATHAMISHLGLPWAFRILGILAFVFNLIPSNILRDRNFATGAKLKPLDFHLLKRPEFILHQLWTFFSMLGYVILLFSLPSYGESIGLSSSKASVVGAILNAGQMIGRPLTGLASDRFGRLNVASFATFLCGLFCLAFWIPAKGMGLLTFFAIIGGSVAGTFWSVVAPVTAEVVGIKDLPSGLSMTWLLMSLPTTFAEVIALQLRKPSGSANQFINAQIFTAIMFIVASVCMWFVRTWKVGDLERKNAAIQHRDPIHHTTAQNGSNEPAAKTAERLPITNTKKDHFDHPQQQQQTDIIIPISRSRNRNKEGTSPLSRGFKFKAFVCRLVAIKHV</sequence>
<feature type="transmembrane region" description="Helical" evidence="4">
    <location>
        <begin position="63"/>
        <end position="86"/>
    </location>
</feature>
<dbReference type="OrthoDB" id="6499973at2759"/>
<feature type="region of interest" description="Disordered" evidence="3">
    <location>
        <begin position="493"/>
        <end position="525"/>
    </location>
</feature>
<feature type="transmembrane region" description="Helical" evidence="4">
    <location>
        <begin position="425"/>
        <end position="446"/>
    </location>
</feature>
<comment type="similarity">
    <text evidence="2">Belongs to the major facilitator superfamily. Monocarboxylate porter (TC 2.A.1.13) family.</text>
</comment>
<comment type="caution">
    <text evidence="5">The sequence shown here is derived from an EMBL/GenBank/DDBJ whole genome shotgun (WGS) entry which is preliminary data.</text>
</comment>
<feature type="transmembrane region" description="Helical" evidence="4">
    <location>
        <begin position="194"/>
        <end position="213"/>
    </location>
</feature>
<keyword evidence="4" id="KW-0472">Membrane</keyword>
<dbReference type="GO" id="GO:0022857">
    <property type="term" value="F:transmembrane transporter activity"/>
    <property type="evidence" value="ECO:0007669"/>
    <property type="project" value="InterPro"/>
</dbReference>
<dbReference type="Pfam" id="PF07690">
    <property type="entry name" value="MFS_1"/>
    <property type="match status" value="1"/>
</dbReference>
<feature type="transmembrane region" description="Helical" evidence="4">
    <location>
        <begin position="161"/>
        <end position="182"/>
    </location>
</feature>
<proteinExistence type="inferred from homology"/>
<dbReference type="SUPFAM" id="SSF103473">
    <property type="entry name" value="MFS general substrate transporter"/>
    <property type="match status" value="1"/>
</dbReference>
<feature type="transmembrane region" description="Helical" evidence="4">
    <location>
        <begin position="106"/>
        <end position="129"/>
    </location>
</feature>
<feature type="transmembrane region" description="Helical" evidence="4">
    <location>
        <begin position="225"/>
        <end position="245"/>
    </location>
</feature>
<comment type="subcellular location">
    <subcellularLocation>
        <location evidence="1">Membrane</location>
        <topology evidence="1">Multi-pass membrane protein</topology>
    </subcellularLocation>
</comment>
<dbReference type="InterPro" id="IPR011701">
    <property type="entry name" value="MFS"/>
</dbReference>
<evidence type="ECO:0000256" key="4">
    <source>
        <dbReference type="SAM" id="Phobius"/>
    </source>
</evidence>
<dbReference type="CDD" id="cd17352">
    <property type="entry name" value="MFS_MCT_SLC16"/>
    <property type="match status" value="1"/>
</dbReference>
<feature type="compositionally biased region" description="Low complexity" evidence="3">
    <location>
        <begin position="501"/>
        <end position="514"/>
    </location>
</feature>
<feature type="transmembrane region" description="Helical" evidence="4">
    <location>
        <begin position="274"/>
        <end position="293"/>
    </location>
</feature>
<name>A0A0G2ESM8_PHACM</name>
<reference evidence="5 6" key="2">
    <citation type="submission" date="2015-05" db="EMBL/GenBank/DDBJ databases">
        <authorList>
            <person name="Morales-Cruz A."/>
            <person name="Amrine K.C."/>
            <person name="Cantu D."/>
        </authorList>
    </citation>
    <scope>NUCLEOTIDE SEQUENCE [LARGE SCALE GENOMIC DNA]</scope>
    <source>
        <strain evidence="5">UCRPC4</strain>
    </source>
</reference>
<dbReference type="Gene3D" id="1.20.1250.20">
    <property type="entry name" value="MFS general substrate transporter like domains"/>
    <property type="match status" value="2"/>
</dbReference>
<evidence type="ECO:0000313" key="6">
    <source>
        <dbReference type="Proteomes" id="UP000053317"/>
    </source>
</evidence>
<dbReference type="InterPro" id="IPR036259">
    <property type="entry name" value="MFS_trans_sf"/>
</dbReference>
<feature type="transmembrane region" description="Helical" evidence="4">
    <location>
        <begin position="136"/>
        <end position="155"/>
    </location>
</feature>
<organism evidence="5 6">
    <name type="scientific">Phaeomoniella chlamydospora</name>
    <name type="common">Phaeoacremonium chlamydosporum</name>
    <dbReference type="NCBI Taxonomy" id="158046"/>
    <lineage>
        <taxon>Eukaryota</taxon>
        <taxon>Fungi</taxon>
        <taxon>Dikarya</taxon>
        <taxon>Ascomycota</taxon>
        <taxon>Pezizomycotina</taxon>
        <taxon>Eurotiomycetes</taxon>
        <taxon>Chaetothyriomycetidae</taxon>
        <taxon>Phaeomoniellales</taxon>
        <taxon>Phaeomoniellaceae</taxon>
        <taxon>Phaeomoniella</taxon>
    </lineage>
</organism>
<evidence type="ECO:0000256" key="2">
    <source>
        <dbReference type="ARBA" id="ARBA00006727"/>
    </source>
</evidence>
<accession>A0A0G2ESM8</accession>
<dbReference type="GO" id="GO:0016020">
    <property type="term" value="C:membrane"/>
    <property type="evidence" value="ECO:0007669"/>
    <property type="project" value="UniProtKB-SubCell"/>
</dbReference>
<keyword evidence="4" id="KW-1133">Transmembrane helix</keyword>
<dbReference type="InterPro" id="IPR050327">
    <property type="entry name" value="Proton-linked_MCT"/>
</dbReference>
<feature type="transmembrane region" description="Helical" evidence="4">
    <location>
        <begin position="358"/>
        <end position="376"/>
    </location>
</feature>
<evidence type="ECO:0000313" key="5">
    <source>
        <dbReference type="EMBL" id="KKY25737.1"/>
    </source>
</evidence>
<protein>
    <submittedName>
        <fullName evidence="5">Putative mfs transporter</fullName>
    </submittedName>
</protein>
<evidence type="ECO:0000256" key="1">
    <source>
        <dbReference type="ARBA" id="ARBA00004141"/>
    </source>
</evidence>
<evidence type="ECO:0000256" key="3">
    <source>
        <dbReference type="SAM" id="MobiDB-lite"/>
    </source>
</evidence>
<reference evidence="5 6" key="1">
    <citation type="submission" date="2015-05" db="EMBL/GenBank/DDBJ databases">
        <title>Distinctive expansion of gene families associated with plant cell wall degradation and secondary metabolism in the genomes of grapevine trunk pathogens.</title>
        <authorList>
            <person name="Lawrence D.P."/>
            <person name="Travadon R."/>
            <person name="Rolshausen P.E."/>
            <person name="Baumgartner K."/>
        </authorList>
    </citation>
    <scope>NUCLEOTIDE SEQUENCE [LARGE SCALE GENOMIC DNA]</scope>
    <source>
        <strain evidence="5">UCRPC4</strain>
    </source>
</reference>
<gene>
    <name evidence="5" type="ORF">UCRPC4_g01651</name>
</gene>
<dbReference type="PANTHER" id="PTHR11360">
    <property type="entry name" value="MONOCARBOXYLATE TRANSPORTER"/>
    <property type="match status" value="1"/>
</dbReference>
<dbReference type="EMBL" id="LCWF01000039">
    <property type="protein sequence ID" value="KKY25737.1"/>
    <property type="molecule type" value="Genomic_DNA"/>
</dbReference>
<feature type="transmembrane region" description="Helical" evidence="4">
    <location>
        <begin position="332"/>
        <end position="351"/>
    </location>
</feature>
<dbReference type="Proteomes" id="UP000053317">
    <property type="component" value="Unassembled WGS sequence"/>
</dbReference>
<keyword evidence="4" id="KW-0812">Transmembrane</keyword>
<keyword evidence="6" id="KW-1185">Reference proteome</keyword>